<comment type="caution">
    <text evidence="2">The sequence shown here is derived from an EMBL/GenBank/DDBJ whole genome shotgun (WGS) entry which is preliminary data.</text>
</comment>
<keyword evidence="1" id="KW-0812">Transmembrane</keyword>
<accession>A0A939J0K1</accession>
<keyword evidence="1" id="KW-0472">Membrane</keyword>
<dbReference type="InterPro" id="IPR018037">
    <property type="entry name" value="FixH_proteobacterial"/>
</dbReference>
<keyword evidence="1" id="KW-1133">Transmembrane helix</keyword>
<dbReference type="EMBL" id="JAEKJZ010000001">
    <property type="protein sequence ID" value="MBN9669373.1"/>
    <property type="molecule type" value="Genomic_DNA"/>
</dbReference>
<proteinExistence type="predicted"/>
<feature type="transmembrane region" description="Helical" evidence="1">
    <location>
        <begin position="20"/>
        <end position="42"/>
    </location>
</feature>
<sequence>MEMVQSKVKDPKAITGRTVLIWLLGFFGVIFAANAVFIYLALGTFPGVVVESSYEAGQVYNEEIAAAKAQAELNWKVTSEFVRSGEAGGRLVVTAMDDKGVPLYGLSINALLRNPVHETADVAAVLNADGGGRYIANLENVPEGNWTLIVEIEKGGERKFRSENRIFLKN</sequence>
<dbReference type="RefSeq" id="WP_207138942.1">
    <property type="nucleotide sequence ID" value="NZ_JAEKJZ010000001.1"/>
</dbReference>
<evidence type="ECO:0000256" key="1">
    <source>
        <dbReference type="SAM" id="Phobius"/>
    </source>
</evidence>
<dbReference type="Proteomes" id="UP000664096">
    <property type="component" value="Unassembled WGS sequence"/>
</dbReference>
<organism evidence="2 3">
    <name type="scientific">Roseibium aggregatum</name>
    <dbReference type="NCBI Taxonomy" id="187304"/>
    <lineage>
        <taxon>Bacteria</taxon>
        <taxon>Pseudomonadati</taxon>
        <taxon>Pseudomonadota</taxon>
        <taxon>Alphaproteobacteria</taxon>
        <taxon>Hyphomicrobiales</taxon>
        <taxon>Stappiaceae</taxon>
        <taxon>Roseibium</taxon>
    </lineage>
</organism>
<dbReference type="AlphaFoldDB" id="A0A939J0K1"/>
<dbReference type="PIRSF" id="PIRSF011386">
    <property type="entry name" value="FixH"/>
    <property type="match status" value="1"/>
</dbReference>
<dbReference type="InterPro" id="IPR008620">
    <property type="entry name" value="FixH"/>
</dbReference>
<evidence type="ECO:0000313" key="2">
    <source>
        <dbReference type="EMBL" id="MBN9669373.1"/>
    </source>
</evidence>
<gene>
    <name evidence="2" type="ORF">JF539_03415</name>
</gene>
<protein>
    <submittedName>
        <fullName evidence="2">FixH family protein</fullName>
    </submittedName>
</protein>
<dbReference type="Pfam" id="PF05751">
    <property type="entry name" value="FixH"/>
    <property type="match status" value="1"/>
</dbReference>
<reference evidence="2" key="1">
    <citation type="submission" date="2020-12" db="EMBL/GenBank/DDBJ databases">
        <title>Oil enriched cultivation method for isolating marine PHA-producing bacteria.</title>
        <authorList>
            <person name="Zheng W."/>
            <person name="Yu S."/>
            <person name="Huang Y."/>
        </authorList>
    </citation>
    <scope>NUCLEOTIDE SEQUENCE</scope>
    <source>
        <strain evidence="2">SY-2-12</strain>
    </source>
</reference>
<name>A0A939J0K1_9HYPH</name>
<evidence type="ECO:0000313" key="3">
    <source>
        <dbReference type="Proteomes" id="UP000664096"/>
    </source>
</evidence>